<reference evidence="4" key="1">
    <citation type="submission" date="2021-05" db="EMBL/GenBank/DDBJ databases">
        <title>The genome of the haptophyte Pavlova lutheri (Diacronema luteri, Pavlovales) - a model for lipid biosynthesis in eukaryotic algae.</title>
        <authorList>
            <person name="Hulatt C.J."/>
            <person name="Posewitz M.C."/>
        </authorList>
    </citation>
    <scope>NUCLEOTIDE SEQUENCE</scope>
    <source>
        <strain evidence="4">NIVA-4/92</strain>
    </source>
</reference>
<organism evidence="4 5">
    <name type="scientific">Diacronema lutheri</name>
    <name type="common">Unicellular marine alga</name>
    <name type="synonym">Monochrysis lutheri</name>
    <dbReference type="NCBI Taxonomy" id="2081491"/>
    <lineage>
        <taxon>Eukaryota</taxon>
        <taxon>Haptista</taxon>
        <taxon>Haptophyta</taxon>
        <taxon>Pavlovophyceae</taxon>
        <taxon>Pavlovales</taxon>
        <taxon>Pavlovaceae</taxon>
        <taxon>Diacronema</taxon>
    </lineage>
</organism>
<dbReference type="InterPro" id="IPR001841">
    <property type="entry name" value="Znf_RING"/>
</dbReference>
<feature type="region of interest" description="Disordered" evidence="2">
    <location>
        <begin position="265"/>
        <end position="361"/>
    </location>
</feature>
<evidence type="ECO:0000256" key="1">
    <source>
        <dbReference type="PROSITE-ProRule" id="PRU00175"/>
    </source>
</evidence>
<dbReference type="Gene3D" id="3.30.40.10">
    <property type="entry name" value="Zinc/RING finger domain, C3HC4 (zinc finger)"/>
    <property type="match status" value="1"/>
</dbReference>
<comment type="caution">
    <text evidence="4">The sequence shown here is derived from an EMBL/GenBank/DDBJ whole genome shotgun (WGS) entry which is preliminary data.</text>
</comment>
<dbReference type="InterPro" id="IPR013083">
    <property type="entry name" value="Znf_RING/FYVE/PHD"/>
</dbReference>
<evidence type="ECO:0000259" key="3">
    <source>
        <dbReference type="PROSITE" id="PS50089"/>
    </source>
</evidence>
<name>A0A8J6C5V9_DIALT</name>
<sequence length="361" mass="38477">MPDEQAAGAAAEEEEEDRDCPVCLEDTRYLPGLPVTIPCCRKVYCRPCIIALVGAHKGSAPVGADGVAKSMAHTLICPTCRAEHHVPGGRGEQWACKLALDSDPSKWGGTDARSALLAERDVYVDPTLCAALSREELIAVCAVARGVHHDTARAELGHLDRPRLVAEAALRLGSSSAEGLRVSELSVRAARSVLTLRDIPFGDCLEKAELTTRVEQCHRGACSRLPIKLLKHMLEKEGLGDEIFEDKENLARRIMAVRSLRRQHQAWHMDRATPPAPPAPLSPPAPPAPPAPPYTRAAQPTPAPSTRRVSGAAGAQRAPPPATPSPAAFSPAASTTLRFSRPGGRSRADREEGGGCQCVIS</sequence>
<dbReference type="AlphaFoldDB" id="A0A8J6C5V9"/>
<keyword evidence="1" id="KW-0863">Zinc-finger</keyword>
<protein>
    <recommendedName>
        <fullName evidence="3">RING-type domain-containing protein</fullName>
    </recommendedName>
</protein>
<dbReference type="Proteomes" id="UP000751190">
    <property type="component" value="Unassembled WGS sequence"/>
</dbReference>
<feature type="domain" description="RING-type" evidence="3">
    <location>
        <begin position="20"/>
        <end position="81"/>
    </location>
</feature>
<gene>
    <name evidence="4" type="ORF">KFE25_010611</name>
</gene>
<keyword evidence="5" id="KW-1185">Reference proteome</keyword>
<feature type="compositionally biased region" description="Pro residues" evidence="2">
    <location>
        <begin position="274"/>
        <end position="293"/>
    </location>
</feature>
<dbReference type="PROSITE" id="PS50089">
    <property type="entry name" value="ZF_RING_2"/>
    <property type="match status" value="1"/>
</dbReference>
<evidence type="ECO:0000313" key="5">
    <source>
        <dbReference type="Proteomes" id="UP000751190"/>
    </source>
</evidence>
<feature type="compositionally biased region" description="Low complexity" evidence="2">
    <location>
        <begin position="325"/>
        <end position="336"/>
    </location>
</feature>
<dbReference type="OrthoDB" id="10392025at2759"/>
<dbReference type="GO" id="GO:0008270">
    <property type="term" value="F:zinc ion binding"/>
    <property type="evidence" value="ECO:0007669"/>
    <property type="project" value="UniProtKB-KW"/>
</dbReference>
<evidence type="ECO:0000313" key="4">
    <source>
        <dbReference type="EMBL" id="KAG8461424.1"/>
    </source>
</evidence>
<dbReference type="SUPFAM" id="SSF57850">
    <property type="entry name" value="RING/U-box"/>
    <property type="match status" value="1"/>
</dbReference>
<keyword evidence="1" id="KW-0479">Metal-binding</keyword>
<keyword evidence="1" id="KW-0862">Zinc</keyword>
<dbReference type="EMBL" id="JAGTXO010000026">
    <property type="protein sequence ID" value="KAG8461424.1"/>
    <property type="molecule type" value="Genomic_DNA"/>
</dbReference>
<proteinExistence type="predicted"/>
<dbReference type="SMART" id="SM00184">
    <property type="entry name" value="RING"/>
    <property type="match status" value="1"/>
</dbReference>
<accession>A0A8J6C5V9</accession>
<evidence type="ECO:0000256" key="2">
    <source>
        <dbReference type="SAM" id="MobiDB-lite"/>
    </source>
</evidence>